<protein>
    <submittedName>
        <fullName evidence="1">Uncharacterized protein</fullName>
    </submittedName>
</protein>
<gene>
    <name evidence="1" type="ORF">QFC19_004655</name>
</gene>
<name>A0ACC2VUD1_9TREE</name>
<keyword evidence="2" id="KW-1185">Reference proteome</keyword>
<evidence type="ECO:0000313" key="2">
    <source>
        <dbReference type="Proteomes" id="UP001241377"/>
    </source>
</evidence>
<accession>A0ACC2VUD1</accession>
<dbReference type="EMBL" id="JASBWR010000050">
    <property type="protein sequence ID" value="KAJ9102738.1"/>
    <property type="molecule type" value="Genomic_DNA"/>
</dbReference>
<sequence length="376" mass="42741">MDPYGIAIAVCSAISLVILIPPLIFHIRKRNIPTICLLTFLLLEAFNSVVCACIWSDENFYKKWDGKGYCDVFQKIKAGSSSGKVAAVAALSLDLYMILQAKNHKYLAKGSRVKLITELSICLITPIFCMATNYIVQTSRFVIVRYVGCYGFYSGSVLTIFLVSIWNLLWAVVAVVLVLLTGITYYRRRKDVKDLLHCTNSGLSVRRFTRILVFIALVITILVPMVIYTFVRDAEFYHGPYNWKFTHEYFNYPIQFYAAAPDVTVSIWLNFAICVISFLLFGLGQDAIQMYKSFIPQKVRDHFNSHEIKEQVLQVGYSEQWEGANTGTSYGTTIGNSEILMKDGFYEDQIELESVHSLSNLSKDLESILRDVENDK</sequence>
<proteinExistence type="predicted"/>
<dbReference type="Proteomes" id="UP001241377">
    <property type="component" value="Unassembled WGS sequence"/>
</dbReference>
<reference evidence="1" key="1">
    <citation type="submission" date="2023-04" db="EMBL/GenBank/DDBJ databases">
        <title>Draft Genome sequencing of Naganishia species isolated from polar environments using Oxford Nanopore Technology.</title>
        <authorList>
            <person name="Leo P."/>
            <person name="Venkateswaran K."/>
        </authorList>
    </citation>
    <scope>NUCLEOTIDE SEQUENCE</scope>
    <source>
        <strain evidence="1">MNA-CCFEE 5261</strain>
    </source>
</reference>
<organism evidence="1 2">
    <name type="scientific">Naganishia cerealis</name>
    <dbReference type="NCBI Taxonomy" id="610337"/>
    <lineage>
        <taxon>Eukaryota</taxon>
        <taxon>Fungi</taxon>
        <taxon>Dikarya</taxon>
        <taxon>Basidiomycota</taxon>
        <taxon>Agaricomycotina</taxon>
        <taxon>Tremellomycetes</taxon>
        <taxon>Filobasidiales</taxon>
        <taxon>Filobasidiaceae</taxon>
        <taxon>Naganishia</taxon>
    </lineage>
</organism>
<comment type="caution">
    <text evidence="1">The sequence shown here is derived from an EMBL/GenBank/DDBJ whole genome shotgun (WGS) entry which is preliminary data.</text>
</comment>
<evidence type="ECO:0000313" key="1">
    <source>
        <dbReference type="EMBL" id="KAJ9102738.1"/>
    </source>
</evidence>